<comment type="caution">
    <text evidence="4">The sequence shown here is derived from an EMBL/GenBank/DDBJ whole genome shotgun (WGS) entry which is preliminary data.</text>
</comment>
<name>A0ABD3H1Y8_9MARC</name>
<accession>A0ABD3H1Y8</accession>
<keyword evidence="1" id="KW-0805">Transcription regulation</keyword>
<evidence type="ECO:0008006" key="6">
    <source>
        <dbReference type="Google" id="ProtNLM"/>
    </source>
</evidence>
<feature type="region of interest" description="Disordered" evidence="3">
    <location>
        <begin position="1"/>
        <end position="24"/>
    </location>
</feature>
<evidence type="ECO:0000313" key="4">
    <source>
        <dbReference type="EMBL" id="KAL3683434.1"/>
    </source>
</evidence>
<proteinExistence type="predicted"/>
<reference evidence="4 5" key="1">
    <citation type="submission" date="2024-09" db="EMBL/GenBank/DDBJ databases">
        <title>Chromosome-scale assembly of Riccia sorocarpa.</title>
        <authorList>
            <person name="Paukszto L."/>
        </authorList>
    </citation>
    <scope>NUCLEOTIDE SEQUENCE [LARGE SCALE GENOMIC DNA]</scope>
    <source>
        <strain evidence="4">LP-2024</strain>
        <tissue evidence="4">Aerial parts of the thallus</tissue>
    </source>
</reference>
<feature type="compositionally biased region" description="Low complexity" evidence="3">
    <location>
        <begin position="272"/>
        <end position="283"/>
    </location>
</feature>
<feature type="region of interest" description="Disordered" evidence="3">
    <location>
        <begin position="69"/>
        <end position="101"/>
    </location>
</feature>
<evidence type="ECO:0000313" key="5">
    <source>
        <dbReference type="Proteomes" id="UP001633002"/>
    </source>
</evidence>
<gene>
    <name evidence="4" type="ORF">R1sor_001456</name>
</gene>
<evidence type="ECO:0000256" key="1">
    <source>
        <dbReference type="ARBA" id="ARBA00023015"/>
    </source>
</evidence>
<evidence type="ECO:0000256" key="2">
    <source>
        <dbReference type="ARBA" id="ARBA00023163"/>
    </source>
</evidence>
<dbReference type="PROSITE" id="PS50985">
    <property type="entry name" value="GRAS"/>
    <property type="match status" value="1"/>
</dbReference>
<sequence length="676" mass="74478">MRLSPRRKDGEESQSKEQSNLVPRYLTDQMNFGGQEYVLPPWMEGLDSVIVNPLDPGSLVHQQQSLGYGHNEQSNQCSGSQSSFANTISSSQQFETHPDSGYYDSGVGATLSPDLFSSPSFNHHQPWLDDSQGLLGGSYPSEKSSGFLKNQSYPTLQTYADHQQQKQQWKSDDAGEFSGGVLSCKGSSEKLSRSGSTGSVSSGGSLGMVASQGRVPSPLGNGSGLNLNLKLAAGDKYFPSTPAAVHQQQQQQEAVKISGLDWNIQPNQTALQEQDQQQQQQQQRGAVFGSEAEDSGIRLVHLLVACAQAIQRSDRASAEETVRKINQAVTVASQQQQTGPMTRVAAHLAEALTRRIYGISSSCREALLSANGVKHDPLPELLHFYEICPYLKFAHFTANQSILEAFRGAKHVHVIDLHLNHGLQWPALIQALALRQGGPPSLRLTGISPPQLAGDDSLQEIGMNLSRLAKSVNVPFQFRRFTASRLDEIKPWMLQVHPGEVVAVNSMFQLHRLLYSDGTRGPGIDEVLQTVKVLNPRVVTVAEQEANHNTSNFLDRFMEAFHYYSSMFDSLEASDYASNSSEQMLAEMYLGREICNVVGCEGADRTERHEPLEQWRLRMGRAGFQQIYMGPNAFKQASMLLTLFSSQGYRVEDKQGCLTLCWHGRPLIAASAWHGV</sequence>
<feature type="compositionally biased region" description="Low complexity" evidence="3">
    <location>
        <begin position="193"/>
        <end position="203"/>
    </location>
</feature>
<dbReference type="AlphaFoldDB" id="A0ABD3H1Y8"/>
<evidence type="ECO:0000256" key="3">
    <source>
        <dbReference type="SAM" id="MobiDB-lite"/>
    </source>
</evidence>
<dbReference type="PANTHER" id="PTHR31636">
    <property type="entry name" value="OSJNBA0084A10.13 PROTEIN-RELATED"/>
    <property type="match status" value="1"/>
</dbReference>
<dbReference type="InterPro" id="IPR005202">
    <property type="entry name" value="TF_GRAS"/>
</dbReference>
<feature type="compositionally biased region" description="Polar residues" evidence="3">
    <location>
        <begin position="69"/>
        <end position="95"/>
    </location>
</feature>
<keyword evidence="2" id="KW-0804">Transcription</keyword>
<dbReference type="EMBL" id="JBJQOH010000006">
    <property type="protein sequence ID" value="KAL3683434.1"/>
    <property type="molecule type" value="Genomic_DNA"/>
</dbReference>
<dbReference type="Pfam" id="PF03514">
    <property type="entry name" value="GRAS"/>
    <property type="match status" value="1"/>
</dbReference>
<keyword evidence="5" id="KW-1185">Reference proteome</keyword>
<feature type="region of interest" description="Disordered" evidence="3">
    <location>
        <begin position="269"/>
        <end position="288"/>
    </location>
</feature>
<organism evidence="4 5">
    <name type="scientific">Riccia sorocarpa</name>
    <dbReference type="NCBI Taxonomy" id="122646"/>
    <lineage>
        <taxon>Eukaryota</taxon>
        <taxon>Viridiplantae</taxon>
        <taxon>Streptophyta</taxon>
        <taxon>Embryophyta</taxon>
        <taxon>Marchantiophyta</taxon>
        <taxon>Marchantiopsida</taxon>
        <taxon>Marchantiidae</taxon>
        <taxon>Marchantiales</taxon>
        <taxon>Ricciaceae</taxon>
        <taxon>Riccia</taxon>
    </lineage>
</organism>
<dbReference type="Proteomes" id="UP001633002">
    <property type="component" value="Unassembled WGS sequence"/>
</dbReference>
<protein>
    <recommendedName>
        <fullName evidence="6">DELLA protein</fullName>
    </recommendedName>
</protein>
<feature type="compositionally biased region" description="Basic and acidic residues" evidence="3">
    <location>
        <begin position="1"/>
        <end position="15"/>
    </location>
</feature>
<feature type="region of interest" description="Disordered" evidence="3">
    <location>
        <begin position="185"/>
        <end position="217"/>
    </location>
</feature>